<dbReference type="InterPro" id="IPR005537">
    <property type="entry name" value="RAMP_III_fam"/>
</dbReference>
<dbReference type="AlphaFoldDB" id="A0A0T5XA20"/>
<proteinExistence type="predicted"/>
<protein>
    <submittedName>
        <fullName evidence="3">CRISPR-associated RAMP protein</fullName>
    </submittedName>
</protein>
<dbReference type="STRING" id="592015.HMPREF1705_04012"/>
<dbReference type="Proteomes" id="UP000005273">
    <property type="component" value="Unassembled WGS sequence"/>
</dbReference>
<keyword evidence="4" id="KW-1185">Reference proteome</keyword>
<evidence type="ECO:0000313" key="3">
    <source>
        <dbReference type="EMBL" id="KRT34766.1"/>
    </source>
</evidence>
<feature type="domain" description="CRISPR type III-associated protein" evidence="2">
    <location>
        <begin position="38"/>
        <end position="182"/>
    </location>
</feature>
<evidence type="ECO:0000256" key="1">
    <source>
        <dbReference type="ARBA" id="ARBA00023118"/>
    </source>
</evidence>
<dbReference type="GO" id="GO:0051607">
    <property type="term" value="P:defense response to virus"/>
    <property type="evidence" value="ECO:0007669"/>
    <property type="project" value="UniProtKB-KW"/>
</dbReference>
<dbReference type="PANTHER" id="PTHR35579:SF3">
    <property type="entry name" value="CRISPR SYSTEM CMS ENDORIBONUCLEASE CSM3"/>
    <property type="match status" value="1"/>
</dbReference>
<dbReference type="Pfam" id="PF03787">
    <property type="entry name" value="RAMPs"/>
    <property type="match status" value="1"/>
</dbReference>
<dbReference type="CDD" id="cd09726">
    <property type="entry name" value="RAMP_I_III"/>
    <property type="match status" value="1"/>
</dbReference>
<dbReference type="eggNOG" id="COG1337">
    <property type="taxonomic scope" value="Bacteria"/>
</dbReference>
<dbReference type="PANTHER" id="PTHR35579">
    <property type="entry name" value="CRISPR SYSTEM CMS ENDORIBONUCLEASE CSM3"/>
    <property type="match status" value="1"/>
</dbReference>
<evidence type="ECO:0000313" key="4">
    <source>
        <dbReference type="Proteomes" id="UP000005273"/>
    </source>
</evidence>
<sequence length="215" mass="24023">MIYRLWVDMQFHLLSGVHVTGEQGKLWVDKALMVDWHHGEHPIVPATTLKGWLRESAERLLRGLGINACDGSTAMTICGTCPVCDLFGSPKKRSSLRFQDAVLSDALTDVRMNASLSRYRKTTHEERLFSTEIAWHYALNAKVLGFFTSEIDAKKAAALLWFAAKAGFAIGAARSRGLGWLELAEFQAQTDDSLLSYNEMTDTITNLTLQKEVDK</sequence>
<name>A0A0T5XA20_9BACT</name>
<keyword evidence="1" id="KW-0051">Antiviral defense</keyword>
<accession>A0A0T5XA20</accession>
<dbReference type="OrthoDB" id="157005at2"/>
<gene>
    <name evidence="3" type="ORF">HMPREF1705_04012</name>
</gene>
<reference evidence="4" key="1">
    <citation type="submission" date="2012-09" db="EMBL/GenBank/DDBJ databases">
        <authorList>
            <person name="Weinstock G."/>
            <person name="Sodergren E."/>
            <person name="Clifton S."/>
            <person name="Fulton L."/>
            <person name="Fulton B."/>
            <person name="Courtney L."/>
            <person name="Fronick C."/>
            <person name="Harrison M."/>
            <person name="Strong C."/>
            <person name="Farmer C."/>
            <person name="Delehaunty K."/>
            <person name="Markovic C."/>
            <person name="Hall O."/>
            <person name="Minx P."/>
            <person name="Tomlinson C."/>
            <person name="Mitreva M."/>
            <person name="Nelson J."/>
            <person name="Hou S."/>
            <person name="Wollam A."/>
            <person name="Pepin K.H."/>
            <person name="Johnson M."/>
            <person name="Bhonagiri V."/>
            <person name="Nash W.E."/>
            <person name="Suruliraj S."/>
            <person name="Warren W."/>
            <person name="Chinwalla A."/>
            <person name="Mardis E.R."/>
            <person name="Wilson R.K."/>
        </authorList>
    </citation>
    <scope>NUCLEOTIDE SEQUENCE [LARGE SCALE GENOMIC DNA]</scope>
    <source>
        <strain evidence="4">OS1</strain>
    </source>
</reference>
<dbReference type="InterPro" id="IPR052216">
    <property type="entry name" value="CRISPR_Csm3_endoribonuclease"/>
</dbReference>
<comment type="caution">
    <text evidence="3">The sequence shown here is derived from an EMBL/GenBank/DDBJ whole genome shotgun (WGS) entry which is preliminary data.</text>
</comment>
<organism evidence="3 4">
    <name type="scientific">Acetomicrobium hydrogeniformans ATCC BAA-1850</name>
    <dbReference type="NCBI Taxonomy" id="592015"/>
    <lineage>
        <taxon>Bacteria</taxon>
        <taxon>Thermotogati</taxon>
        <taxon>Synergistota</taxon>
        <taxon>Synergistia</taxon>
        <taxon>Synergistales</taxon>
        <taxon>Acetomicrobiaceae</taxon>
        <taxon>Acetomicrobium</taxon>
    </lineage>
</organism>
<evidence type="ECO:0000259" key="2">
    <source>
        <dbReference type="Pfam" id="PF03787"/>
    </source>
</evidence>
<dbReference type="EMBL" id="ACJX03000001">
    <property type="protein sequence ID" value="KRT34766.1"/>
    <property type="molecule type" value="Genomic_DNA"/>
</dbReference>